<geneLocation type="mitochondrion" evidence="2"/>
<dbReference type="EMBL" id="LKAM01000002">
    <property type="protein sequence ID" value="KUM50017.1"/>
    <property type="molecule type" value="Genomic_DNA"/>
</dbReference>
<keyword evidence="2" id="KW-0496">Mitochondrion</keyword>
<protein>
    <submittedName>
        <fullName evidence="2">Uncharacterized protein</fullName>
    </submittedName>
</protein>
<gene>
    <name evidence="2" type="ORF">ABT39_MTgene3245</name>
</gene>
<evidence type="ECO:0000313" key="2">
    <source>
        <dbReference type="EMBL" id="KUM50017.1"/>
    </source>
</evidence>
<organism evidence="2">
    <name type="scientific">Picea glauca</name>
    <name type="common">White spruce</name>
    <name type="synonym">Pinus glauca</name>
    <dbReference type="NCBI Taxonomy" id="3330"/>
    <lineage>
        <taxon>Eukaryota</taxon>
        <taxon>Viridiplantae</taxon>
        <taxon>Streptophyta</taxon>
        <taxon>Embryophyta</taxon>
        <taxon>Tracheophyta</taxon>
        <taxon>Spermatophyta</taxon>
        <taxon>Pinopsida</taxon>
        <taxon>Pinidae</taxon>
        <taxon>Conifers I</taxon>
        <taxon>Pinales</taxon>
        <taxon>Pinaceae</taxon>
        <taxon>Picea</taxon>
    </lineage>
</organism>
<reference evidence="2" key="1">
    <citation type="journal article" date="2015" name="Genome Biol. Evol.">
        <title>Organellar Genomes of White Spruce (Picea glauca): Assembly and Annotation.</title>
        <authorList>
            <person name="Jackman S.D."/>
            <person name="Warren R.L."/>
            <person name="Gibb E.A."/>
            <person name="Vandervalk B.P."/>
            <person name="Mohamadi H."/>
            <person name="Chu J."/>
            <person name="Raymond A."/>
            <person name="Pleasance S."/>
            <person name="Coope R."/>
            <person name="Wildung M.R."/>
            <person name="Ritland C.E."/>
            <person name="Bousquet J."/>
            <person name="Jones S.J."/>
            <person name="Bohlmann J."/>
            <person name="Birol I."/>
        </authorList>
    </citation>
    <scope>NUCLEOTIDE SEQUENCE [LARGE SCALE GENOMIC DNA]</scope>
    <source>
        <tissue evidence="2">Flushing bud</tissue>
    </source>
</reference>
<evidence type="ECO:0000256" key="1">
    <source>
        <dbReference type="SAM" id="MobiDB-lite"/>
    </source>
</evidence>
<accession>A0A117NIK0</accession>
<proteinExistence type="predicted"/>
<feature type="compositionally biased region" description="Basic and acidic residues" evidence="1">
    <location>
        <begin position="1"/>
        <end position="12"/>
    </location>
</feature>
<name>A0A117NIK0_PICGL</name>
<dbReference type="AlphaFoldDB" id="A0A117NIK0"/>
<sequence length="115" mass="12998">MIPPFRIERTPSNRETNQPGPAMHAYVSPARDASGLSDLSELESVRKSIGIHSLPLLLPPLYSVATRHLFPRTSKIRIAEFLGHLNWFRNHTFIWIIVAYFHISTHSGGVMDDPP</sequence>
<feature type="region of interest" description="Disordered" evidence="1">
    <location>
        <begin position="1"/>
        <end position="22"/>
    </location>
</feature>
<comment type="caution">
    <text evidence="2">The sequence shown here is derived from an EMBL/GenBank/DDBJ whole genome shotgun (WGS) entry which is preliminary data.</text>
</comment>